<evidence type="ECO:0000259" key="5">
    <source>
        <dbReference type="PROSITE" id="PS51208"/>
    </source>
</evidence>
<dbReference type="InterPro" id="IPR001087">
    <property type="entry name" value="GDSL"/>
</dbReference>
<feature type="region of interest" description="Disordered" evidence="4">
    <location>
        <begin position="32"/>
        <end position="58"/>
    </location>
</feature>
<feature type="compositionally biased region" description="Polar residues" evidence="4">
    <location>
        <begin position="43"/>
        <end position="58"/>
    </location>
</feature>
<dbReference type="CDD" id="cd01847">
    <property type="entry name" value="Triacylglycerol_lipase_like"/>
    <property type="match status" value="1"/>
</dbReference>
<feature type="active site" description="Nucleophile" evidence="3">
    <location>
        <position position="25"/>
    </location>
</feature>
<dbReference type="InterPro" id="IPR005546">
    <property type="entry name" value="Autotransporte_beta"/>
</dbReference>
<dbReference type="Gene3D" id="3.40.50.1110">
    <property type="entry name" value="SGNH hydrolase"/>
    <property type="match status" value="1"/>
</dbReference>
<dbReference type="InterPro" id="IPR017186">
    <property type="entry name" value="Lipase_autotranspt_EstA"/>
</dbReference>
<evidence type="ECO:0000313" key="6">
    <source>
        <dbReference type="EMBL" id="GLK88828.1"/>
    </source>
</evidence>
<reference evidence="6" key="1">
    <citation type="journal article" date="2014" name="Int. J. Syst. Evol. Microbiol.">
        <title>Complete genome sequence of Corynebacterium casei LMG S-19264T (=DSM 44701T), isolated from a smear-ripened cheese.</title>
        <authorList>
            <consortium name="US DOE Joint Genome Institute (JGI-PGF)"/>
            <person name="Walter F."/>
            <person name="Albersmeier A."/>
            <person name="Kalinowski J."/>
            <person name="Ruckert C."/>
        </authorList>
    </citation>
    <scope>NUCLEOTIDE SEQUENCE</scope>
    <source>
        <strain evidence="6">VKM B-2935</strain>
    </source>
</reference>
<dbReference type="Pfam" id="PF00657">
    <property type="entry name" value="Lipase_GDSL"/>
    <property type="match status" value="1"/>
</dbReference>
<dbReference type="PANTHER" id="PTHR45642:SF139">
    <property type="entry name" value="SGNH HYDROLASE-TYPE ESTERASE DOMAIN-CONTAINING PROTEIN"/>
    <property type="match status" value="1"/>
</dbReference>
<gene>
    <name evidence="6" type="ORF">GCM10017655_18900</name>
</gene>
<dbReference type="InterPro" id="IPR036709">
    <property type="entry name" value="Autotransporte_beta_dom_sf"/>
</dbReference>
<accession>A0A9W6NFB6</accession>
<sequence>MLTLACANAQAARLPYSNLIVFGDSLNDAGQFPDAGGPPGSSLRFTNRTGPDYANNNNEPYAPVNATLLGGKMGINAGQLGASTSVLGPQQGVPDGNNWATGGYTTQQILASITGVSSVSGAGGVVIRERPGYLASNAFAADPNALYYLNGGANDFFQGLVTNPTDAGAAGGRLADSAHALQQAGARYLMVWLLPDLGLTPLNYGTPGQTPLSQLSAAFNQALVSDLERVPAQVIPLNVPVLFSEIVASAESFGMLGTTALLSTCFSGSNCTANPTYGLGGSNPSPDKLLFNDSVHPTSAAHRIIADYAYSLLVAPSELSLLPQIASAALSAHDAALSQAWQADAGAWQPVNGWRAIANAGGQRQDYQQQRGAAEADGRQTDVQVGGSYRLSEDWRAGLLAGAYRQSLKAGDNDSRYKLDSYLASAFVQFEHEQWWADAALTGGHLDYRDLQRNIVLGAHRRAEQGDTSGTAWGAGAQLGYNLAANSSVWQLSPFLSADYSRIWVDGYREQGQRSTALTVDSQKVSSKRLGVGIRGSLQPLPGTRLLAQVAHEHEFNTDTQTVTMNQNALPTLAYRLDGYRPAKQHNRLSLGVHQQLTEQLAMQAGYSLHKTDDLSQQGVNLGLSLSF</sequence>
<dbReference type="SUPFAM" id="SSF52266">
    <property type="entry name" value="SGNH hydrolase"/>
    <property type="match status" value="1"/>
</dbReference>
<protein>
    <submittedName>
        <fullName evidence="6">Esterase</fullName>
    </submittedName>
</protein>
<organism evidence="6 7">
    <name type="scientific">Pseudomonas turukhanskensis</name>
    <dbReference type="NCBI Taxonomy" id="1806536"/>
    <lineage>
        <taxon>Bacteria</taxon>
        <taxon>Pseudomonadati</taxon>
        <taxon>Pseudomonadota</taxon>
        <taxon>Gammaproteobacteria</taxon>
        <taxon>Pseudomonadales</taxon>
        <taxon>Pseudomonadaceae</taxon>
        <taxon>Pseudomonas</taxon>
    </lineage>
</organism>
<feature type="domain" description="Autotransporter" evidence="5">
    <location>
        <begin position="340"/>
        <end position="628"/>
    </location>
</feature>
<evidence type="ECO:0000256" key="2">
    <source>
        <dbReference type="ARBA" id="ARBA00022729"/>
    </source>
</evidence>
<keyword evidence="7" id="KW-1185">Reference proteome</keyword>
<dbReference type="SUPFAM" id="SSF103515">
    <property type="entry name" value="Autotransporter"/>
    <property type="match status" value="1"/>
</dbReference>
<feature type="active site" evidence="3">
    <location>
        <position position="293"/>
    </location>
</feature>
<reference evidence="6" key="2">
    <citation type="submission" date="2023-01" db="EMBL/GenBank/DDBJ databases">
        <authorList>
            <person name="Sun Q."/>
            <person name="Evtushenko L."/>
        </authorList>
    </citation>
    <scope>NUCLEOTIDE SEQUENCE</scope>
    <source>
        <strain evidence="6">VKM B-2935</strain>
    </source>
</reference>
<evidence type="ECO:0000256" key="1">
    <source>
        <dbReference type="ARBA" id="ARBA00008668"/>
    </source>
</evidence>
<evidence type="ECO:0000256" key="3">
    <source>
        <dbReference type="PIRSR" id="PIRSR037375-1"/>
    </source>
</evidence>
<dbReference type="InterPro" id="IPR006315">
    <property type="entry name" value="OM_autotransptr_brl_dom"/>
</dbReference>
<proteinExistence type="inferred from homology"/>
<dbReference type="GO" id="GO:0016298">
    <property type="term" value="F:lipase activity"/>
    <property type="evidence" value="ECO:0007669"/>
    <property type="project" value="InterPro"/>
</dbReference>
<comment type="similarity">
    <text evidence="1">Belongs to the 'GDSL' lipolytic enzyme family.</text>
</comment>
<dbReference type="PANTHER" id="PTHR45642">
    <property type="entry name" value="GDSL ESTERASE/LIPASE EXL3"/>
    <property type="match status" value="1"/>
</dbReference>
<dbReference type="AlphaFoldDB" id="A0A9W6NFB6"/>
<dbReference type="GO" id="GO:0019867">
    <property type="term" value="C:outer membrane"/>
    <property type="evidence" value="ECO:0007669"/>
    <property type="project" value="InterPro"/>
</dbReference>
<dbReference type="Gene3D" id="2.40.128.130">
    <property type="entry name" value="Autotransporter beta-domain"/>
    <property type="match status" value="1"/>
</dbReference>
<dbReference type="InterPro" id="IPR008265">
    <property type="entry name" value="Lipase_GDSL_AS"/>
</dbReference>
<dbReference type="Proteomes" id="UP001143328">
    <property type="component" value="Unassembled WGS sequence"/>
</dbReference>
<dbReference type="SMART" id="SM00869">
    <property type="entry name" value="Autotransporter"/>
    <property type="match status" value="1"/>
</dbReference>
<dbReference type="PIRSF" id="PIRSF037375">
    <property type="entry name" value="Autotrns_EstA"/>
    <property type="match status" value="1"/>
</dbReference>
<feature type="active site" evidence="3">
    <location>
        <position position="296"/>
    </location>
</feature>
<dbReference type="GO" id="GO:0006629">
    <property type="term" value="P:lipid metabolic process"/>
    <property type="evidence" value="ECO:0007669"/>
    <property type="project" value="InterPro"/>
</dbReference>
<dbReference type="PROSITE" id="PS01098">
    <property type="entry name" value="LIPASE_GDSL_SER"/>
    <property type="match status" value="1"/>
</dbReference>
<dbReference type="Pfam" id="PF03797">
    <property type="entry name" value="Autotransporter"/>
    <property type="match status" value="1"/>
</dbReference>
<dbReference type="EMBL" id="BSFN01000004">
    <property type="protein sequence ID" value="GLK88828.1"/>
    <property type="molecule type" value="Genomic_DNA"/>
</dbReference>
<evidence type="ECO:0000313" key="7">
    <source>
        <dbReference type="Proteomes" id="UP001143328"/>
    </source>
</evidence>
<comment type="caution">
    <text evidence="6">The sequence shown here is derived from an EMBL/GenBank/DDBJ whole genome shotgun (WGS) entry which is preliminary data.</text>
</comment>
<dbReference type="InterPro" id="IPR050592">
    <property type="entry name" value="GDSL_lipolytic_enzyme"/>
</dbReference>
<evidence type="ECO:0000256" key="4">
    <source>
        <dbReference type="SAM" id="MobiDB-lite"/>
    </source>
</evidence>
<keyword evidence="2" id="KW-0732">Signal</keyword>
<dbReference type="NCBIfam" id="TIGR01414">
    <property type="entry name" value="autotrans_barl"/>
    <property type="match status" value="1"/>
</dbReference>
<dbReference type="PROSITE" id="PS51208">
    <property type="entry name" value="AUTOTRANSPORTER"/>
    <property type="match status" value="1"/>
</dbReference>
<name>A0A9W6NFB6_9PSED</name>
<dbReference type="InterPro" id="IPR036514">
    <property type="entry name" value="SGNH_hydro_sf"/>
</dbReference>